<sequence>MAKKFHTVTVTPVLVAAESAANQVLFNLTEIPHAVGSHGGSAKLVSIVIQDKGDDLTKDFDLFFFRSNAGGNLGTINAAVDITDANLALNKPLGNVRIEAEDADDVGDYLAGQLMTVANVGLIMEADSSSGSIFVAARAVDAQTKAVGDLILTFGFETL</sequence>
<accession>A0A218MM74</accession>
<evidence type="ECO:0000313" key="1">
    <source>
        <dbReference type="EMBL" id="ASF00369.1"/>
    </source>
</evidence>
<protein>
    <submittedName>
        <fullName evidence="1">Uncharacterized protein</fullName>
    </submittedName>
</protein>
<reference evidence="1" key="2">
    <citation type="journal article" date="2017" name="Nat. Commun.">
        <title>Single-virus genomics reveals hidden cosmopolitan and abundant viruses.</title>
        <authorList>
            <person name="Martinez-Hernandez F."/>
            <person name="Fornas O."/>
            <person name="Lluesma Gomez M."/>
            <person name="Bolduc B."/>
            <person name="de la Cruz Pena M.J."/>
            <person name="Martinez J.M."/>
            <person name="Anton J."/>
            <person name="Gasol J.M."/>
            <person name="Rosselli R."/>
            <person name="Rodriguez-Valera F."/>
            <person name="Sullivan M.B."/>
            <person name="Acinas S.G."/>
            <person name="Martinez-Garcia M."/>
        </authorList>
    </citation>
    <scope>NUCLEOTIDE SEQUENCE</scope>
</reference>
<dbReference type="EMBL" id="KY052831">
    <property type="protein sequence ID" value="ASF00369.1"/>
    <property type="molecule type" value="Genomic_DNA"/>
</dbReference>
<proteinExistence type="predicted"/>
<name>A0A218MM74_9VIRU</name>
<reference evidence="1" key="1">
    <citation type="submission" date="2016-10" db="EMBL/GenBank/DDBJ databases">
        <authorList>
            <person name="Varghese N."/>
        </authorList>
    </citation>
    <scope>NUCLEOTIDE SEQUENCE</scope>
</reference>
<organism evidence="1">
    <name type="scientific">uncultured virus</name>
    <dbReference type="NCBI Taxonomy" id="340016"/>
    <lineage>
        <taxon>Viruses</taxon>
        <taxon>environmental samples</taxon>
    </lineage>
</organism>